<accession>A0AA47PBF2</accession>
<dbReference type="AlphaFoldDB" id="A0AA47PBF2"/>
<dbReference type="Proteomes" id="UP001174136">
    <property type="component" value="Unassembled WGS sequence"/>
</dbReference>
<dbReference type="PROSITE" id="PS51257">
    <property type="entry name" value="PROKAR_LIPOPROTEIN"/>
    <property type="match status" value="1"/>
</dbReference>
<gene>
    <name evidence="1" type="ORF">N1851_001765</name>
</gene>
<organism evidence="1 2">
    <name type="scientific">Merluccius polli</name>
    <name type="common">Benguela hake</name>
    <name type="synonym">Merluccius cadenati</name>
    <dbReference type="NCBI Taxonomy" id="89951"/>
    <lineage>
        <taxon>Eukaryota</taxon>
        <taxon>Metazoa</taxon>
        <taxon>Chordata</taxon>
        <taxon>Craniata</taxon>
        <taxon>Vertebrata</taxon>
        <taxon>Euteleostomi</taxon>
        <taxon>Actinopterygii</taxon>
        <taxon>Neopterygii</taxon>
        <taxon>Teleostei</taxon>
        <taxon>Neoteleostei</taxon>
        <taxon>Acanthomorphata</taxon>
        <taxon>Zeiogadaria</taxon>
        <taxon>Gadariae</taxon>
        <taxon>Gadiformes</taxon>
        <taxon>Gadoidei</taxon>
        <taxon>Merlucciidae</taxon>
        <taxon>Merluccius</taxon>
    </lineage>
</organism>
<sequence>MLAVKDAYAHFIPVSATFSCADTFINEAPEFQDYHMRGDALLCSPNSKRLSLLIWSFETMASHCQRVVEHNVNFEDINRIGLSTIGCVLQCNRICVRLVYYRECIQIPRCHCGSPWPAWWLCAAISNRGGTLRRHATQGPYNTEPLLIFLGGTSGFFSLSASSGVISRLQRILSMLRFGTMSAFTVVFPDTRVVLTSSGDSFSYSCLLSTIQPLPQPNRRAFLCAAVEGL</sequence>
<proteinExistence type="predicted"/>
<evidence type="ECO:0000313" key="1">
    <source>
        <dbReference type="EMBL" id="KAK0155735.1"/>
    </source>
</evidence>
<reference evidence="1" key="1">
    <citation type="journal article" date="2023" name="Front. Mar. Sci.">
        <title>A new Merluccius polli reference genome to investigate the effects of global change in West African waters.</title>
        <authorList>
            <person name="Mateo J.L."/>
            <person name="Blanco-Fernandez C."/>
            <person name="Garcia-Vazquez E."/>
            <person name="Machado-Schiaffino G."/>
        </authorList>
    </citation>
    <scope>NUCLEOTIDE SEQUENCE</scope>
    <source>
        <strain evidence="1">C29</strain>
        <tissue evidence="1">Fin</tissue>
    </source>
</reference>
<name>A0AA47PBF2_MERPO</name>
<protein>
    <submittedName>
        <fullName evidence="1">Uncharacterized protein</fullName>
    </submittedName>
</protein>
<comment type="caution">
    <text evidence="1">The sequence shown here is derived from an EMBL/GenBank/DDBJ whole genome shotgun (WGS) entry which is preliminary data.</text>
</comment>
<dbReference type="EMBL" id="JAOPHQ010000115">
    <property type="protein sequence ID" value="KAK0155735.1"/>
    <property type="molecule type" value="Genomic_DNA"/>
</dbReference>
<keyword evidence="2" id="KW-1185">Reference proteome</keyword>
<evidence type="ECO:0000313" key="2">
    <source>
        <dbReference type="Proteomes" id="UP001174136"/>
    </source>
</evidence>